<dbReference type="EMBL" id="MH248138">
    <property type="protein sequence ID" value="AWY08314.1"/>
    <property type="molecule type" value="Genomic_DNA"/>
</dbReference>
<name>A0A2Z4QEG9_9CAUD</name>
<evidence type="ECO:0000313" key="2">
    <source>
        <dbReference type="Proteomes" id="UP000251795"/>
    </source>
</evidence>
<sequence>MSNPTNPLADYFDADAVIPGVDDAEDRVETMRDGGGEVVDEKDADGCESGACKI</sequence>
<protein>
    <submittedName>
        <fullName evidence="1">Uncharacterized protein</fullName>
    </submittedName>
</protein>
<dbReference type="Proteomes" id="UP000251795">
    <property type="component" value="Segment"/>
</dbReference>
<gene>
    <name evidence="1" type="ORF">Alexandra_34</name>
</gene>
<evidence type="ECO:0000313" key="1">
    <source>
        <dbReference type="EMBL" id="AWY08314.1"/>
    </source>
</evidence>
<proteinExistence type="predicted"/>
<organism evidence="1 2">
    <name type="scientific">Erwinia phage vB_EamM_Alexandra</name>
    <dbReference type="NCBI Taxonomy" id="2201424"/>
    <lineage>
        <taxon>Viruses</taxon>
        <taxon>Duplodnaviria</taxon>
        <taxon>Heunggongvirae</taxon>
        <taxon>Uroviricota</taxon>
        <taxon>Caudoviricetes</taxon>
        <taxon>Alexandravirus</taxon>
        <taxon>Alexandravirus alexandra</taxon>
    </lineage>
</organism>
<accession>A0A2Z4QEG9</accession>
<keyword evidence="2" id="KW-1185">Reference proteome</keyword>
<reference evidence="1 2" key="1">
    <citation type="submission" date="2018-04" db="EMBL/GenBank/DDBJ databases">
        <authorList>
            <person name="Go L.Y."/>
            <person name="Mitchell J.A."/>
        </authorList>
    </citation>
    <scope>NUCLEOTIDE SEQUENCE [LARGE SCALE GENOMIC DNA]</scope>
</reference>